<evidence type="ECO:0000313" key="6">
    <source>
        <dbReference type="EMBL" id="SDE00458.1"/>
    </source>
</evidence>
<feature type="transmembrane region" description="Helical" evidence="5">
    <location>
        <begin position="315"/>
        <end position="336"/>
    </location>
</feature>
<keyword evidence="2 5" id="KW-0812">Transmembrane</keyword>
<feature type="transmembrane region" description="Helical" evidence="5">
    <location>
        <begin position="240"/>
        <end position="260"/>
    </location>
</feature>
<dbReference type="EMBL" id="FNAN01000003">
    <property type="protein sequence ID" value="SDE00458.1"/>
    <property type="molecule type" value="Genomic_DNA"/>
</dbReference>
<feature type="transmembrane region" description="Helical" evidence="5">
    <location>
        <begin position="368"/>
        <end position="389"/>
    </location>
</feature>
<dbReference type="Pfam" id="PF01925">
    <property type="entry name" value="TauE"/>
    <property type="match status" value="1"/>
</dbReference>
<keyword evidence="4 5" id="KW-0472">Membrane</keyword>
<dbReference type="InterPro" id="IPR002781">
    <property type="entry name" value="TM_pro_TauE-like"/>
</dbReference>
<evidence type="ECO:0000256" key="2">
    <source>
        <dbReference type="ARBA" id="ARBA00022692"/>
    </source>
</evidence>
<dbReference type="GO" id="GO:0005886">
    <property type="term" value="C:plasma membrane"/>
    <property type="evidence" value="ECO:0007669"/>
    <property type="project" value="UniProtKB-SubCell"/>
</dbReference>
<sequence length="392" mass="42505">MKEAADFTPSTESNEKNWESLQVAYIASGDPEEDRRLAALAREQGKAVFLRDLPEESDEIFQSGAVSPADASPAIPASKNSTKIPLTWETIQQKLWAATVRKRSRTEIAVNIFSAIALMIVGHLLFSFFSYDRLTLLWNELEVSEGFFYYVLGGFVAQMIDGALGMAYGVTASTFLLTLGVPPSAVSASVHTSEIFTSGVSGYMHLKFGNVNSKLFKKILFPGVLGAIVGAYALSSLEKYIYIIKPLVAIYTLILGILIIQKALKKRVEKRPIKKIGWLAMAGGTLDSIGGGGWGPIVTSTLIARGRHPKYTIGSVNLAEFFVSLASSVTFISIIGFSHWQVVLGLILGGMVSAPIAATLSRRLPIKTMMIMVGTIVIIVSVRIIYMVLSSL</sequence>
<dbReference type="Proteomes" id="UP000198748">
    <property type="component" value="Unassembled WGS sequence"/>
</dbReference>
<name>A0A1G6ZCU2_9BACT</name>
<evidence type="ECO:0000256" key="4">
    <source>
        <dbReference type="ARBA" id="ARBA00023136"/>
    </source>
</evidence>
<dbReference type="InterPro" id="IPR051598">
    <property type="entry name" value="TSUP/Inactive_protease-like"/>
</dbReference>
<accession>A0A1G6ZCU2</accession>
<keyword evidence="3 5" id="KW-1133">Transmembrane helix</keyword>
<comment type="subcellular location">
    <subcellularLocation>
        <location evidence="5">Cell membrane</location>
        <topology evidence="5">Multi-pass membrane protein</topology>
    </subcellularLocation>
    <subcellularLocation>
        <location evidence="1">Membrane</location>
        <topology evidence="1">Multi-pass membrane protein</topology>
    </subcellularLocation>
</comment>
<evidence type="ECO:0000256" key="3">
    <source>
        <dbReference type="ARBA" id="ARBA00022989"/>
    </source>
</evidence>
<protein>
    <recommendedName>
        <fullName evidence="5">Probable membrane transporter protein</fullName>
    </recommendedName>
</protein>
<dbReference type="RefSeq" id="WP_229212581.1">
    <property type="nucleotide sequence ID" value="NZ_FNAN01000003.1"/>
</dbReference>
<feature type="transmembrane region" description="Helical" evidence="5">
    <location>
        <begin position="215"/>
        <end position="234"/>
    </location>
</feature>
<feature type="transmembrane region" description="Helical" evidence="5">
    <location>
        <begin position="342"/>
        <end position="361"/>
    </location>
</feature>
<feature type="transmembrane region" description="Helical" evidence="5">
    <location>
        <begin position="149"/>
        <end position="170"/>
    </location>
</feature>
<dbReference type="PANTHER" id="PTHR43701:SF12">
    <property type="entry name" value="MEMBRANE TRANSPORTER PROTEIN YTNM-RELATED"/>
    <property type="match status" value="1"/>
</dbReference>
<dbReference type="PANTHER" id="PTHR43701">
    <property type="entry name" value="MEMBRANE TRANSPORTER PROTEIN MJ0441-RELATED"/>
    <property type="match status" value="1"/>
</dbReference>
<evidence type="ECO:0000256" key="5">
    <source>
        <dbReference type="RuleBase" id="RU363041"/>
    </source>
</evidence>
<keyword evidence="7" id="KW-1185">Reference proteome</keyword>
<evidence type="ECO:0000313" key="7">
    <source>
        <dbReference type="Proteomes" id="UP000198748"/>
    </source>
</evidence>
<gene>
    <name evidence="6" type="ORF">SAMN04487996_10386</name>
</gene>
<keyword evidence="5" id="KW-1003">Cell membrane</keyword>
<dbReference type="STRING" id="659014.SAMN04487996_10386"/>
<organism evidence="6 7">
    <name type="scientific">Dyadobacter soli</name>
    <dbReference type="NCBI Taxonomy" id="659014"/>
    <lineage>
        <taxon>Bacteria</taxon>
        <taxon>Pseudomonadati</taxon>
        <taxon>Bacteroidota</taxon>
        <taxon>Cytophagia</taxon>
        <taxon>Cytophagales</taxon>
        <taxon>Spirosomataceae</taxon>
        <taxon>Dyadobacter</taxon>
    </lineage>
</organism>
<evidence type="ECO:0000256" key="1">
    <source>
        <dbReference type="ARBA" id="ARBA00004141"/>
    </source>
</evidence>
<feature type="transmembrane region" description="Helical" evidence="5">
    <location>
        <begin position="108"/>
        <end position="129"/>
    </location>
</feature>
<proteinExistence type="inferred from homology"/>
<comment type="similarity">
    <text evidence="5">Belongs to the 4-toluene sulfonate uptake permease (TSUP) (TC 2.A.102) family.</text>
</comment>
<dbReference type="AlphaFoldDB" id="A0A1G6ZCU2"/>
<reference evidence="7" key="1">
    <citation type="submission" date="2016-10" db="EMBL/GenBank/DDBJ databases">
        <authorList>
            <person name="Varghese N."/>
            <person name="Submissions S."/>
        </authorList>
    </citation>
    <scope>NUCLEOTIDE SEQUENCE [LARGE SCALE GENOMIC DNA]</scope>
    <source>
        <strain evidence="7">DSM 25329</strain>
    </source>
</reference>